<dbReference type="Gene3D" id="3.55.30.10">
    <property type="entry name" value="Hsp33 domain"/>
    <property type="match status" value="1"/>
</dbReference>
<feature type="disulfide bond" description="Redox-active" evidence="6">
    <location>
        <begin position="277"/>
        <end position="279"/>
    </location>
</feature>
<evidence type="ECO:0000256" key="1">
    <source>
        <dbReference type="ARBA" id="ARBA00022490"/>
    </source>
</evidence>
<comment type="similarity">
    <text evidence="6">Belongs to the HSP33 family.</text>
</comment>
<keyword evidence="5 6" id="KW-0676">Redox-active center</keyword>
<organism evidence="7 8">
    <name type="scientific">Olsenella absiana</name>
    <dbReference type="NCBI Taxonomy" id="3115222"/>
    <lineage>
        <taxon>Bacteria</taxon>
        <taxon>Bacillati</taxon>
        <taxon>Actinomycetota</taxon>
        <taxon>Coriobacteriia</taxon>
        <taxon>Coriobacteriales</taxon>
        <taxon>Atopobiaceae</taxon>
        <taxon>Olsenella</taxon>
    </lineage>
</organism>
<keyword evidence="3 6" id="KW-1015">Disulfide bond</keyword>
<evidence type="ECO:0000313" key="8">
    <source>
        <dbReference type="Proteomes" id="UP001332931"/>
    </source>
</evidence>
<dbReference type="EMBL" id="JAZGJQ010000003">
    <property type="protein sequence ID" value="MEE6147112.1"/>
    <property type="molecule type" value="Genomic_DNA"/>
</dbReference>
<evidence type="ECO:0000256" key="5">
    <source>
        <dbReference type="ARBA" id="ARBA00023284"/>
    </source>
</evidence>
<keyword evidence="4 6" id="KW-0143">Chaperone</keyword>
<dbReference type="Proteomes" id="UP001332931">
    <property type="component" value="Unassembled WGS sequence"/>
</dbReference>
<dbReference type="InterPro" id="IPR000397">
    <property type="entry name" value="Heat_shock_Hsp33"/>
</dbReference>
<dbReference type="RefSeq" id="WP_330957879.1">
    <property type="nucleotide sequence ID" value="NZ_JAZGJQ010000003.1"/>
</dbReference>
<dbReference type="NCBIfam" id="NF001033">
    <property type="entry name" value="PRK00114.1"/>
    <property type="match status" value="1"/>
</dbReference>
<evidence type="ECO:0000256" key="6">
    <source>
        <dbReference type="HAMAP-Rule" id="MF_00117"/>
    </source>
</evidence>
<dbReference type="SUPFAM" id="SSF64397">
    <property type="entry name" value="Hsp33 domain"/>
    <property type="match status" value="1"/>
</dbReference>
<dbReference type="CDD" id="cd00498">
    <property type="entry name" value="Hsp33"/>
    <property type="match status" value="1"/>
</dbReference>
<dbReference type="SUPFAM" id="SSF118352">
    <property type="entry name" value="HSP33 redox switch-like"/>
    <property type="match status" value="1"/>
</dbReference>
<accession>A0ABU7R930</accession>
<proteinExistence type="inferred from homology"/>
<comment type="function">
    <text evidence="6">Redox regulated molecular chaperone. Protects both thermally unfolding and oxidatively damaged proteins from irreversible aggregation. Plays an important role in the bacterial defense system toward oxidative stress.</text>
</comment>
<dbReference type="PANTHER" id="PTHR30111">
    <property type="entry name" value="33 KDA CHAPERONIN"/>
    <property type="match status" value="1"/>
</dbReference>
<evidence type="ECO:0000256" key="4">
    <source>
        <dbReference type="ARBA" id="ARBA00023186"/>
    </source>
</evidence>
<evidence type="ECO:0000256" key="2">
    <source>
        <dbReference type="ARBA" id="ARBA00022833"/>
    </source>
</evidence>
<feature type="disulfide bond" description="Redox-active" evidence="6">
    <location>
        <begin position="310"/>
        <end position="313"/>
    </location>
</feature>
<dbReference type="Gene3D" id="3.90.1280.10">
    <property type="entry name" value="HSP33 redox switch-like"/>
    <property type="match status" value="1"/>
</dbReference>
<keyword evidence="8" id="KW-1185">Reference proteome</keyword>
<dbReference type="PANTHER" id="PTHR30111:SF1">
    <property type="entry name" value="33 KDA CHAPERONIN"/>
    <property type="match status" value="1"/>
</dbReference>
<reference evidence="7 8" key="1">
    <citation type="submission" date="2024-01" db="EMBL/GenBank/DDBJ databases">
        <title>Description of Olsenella sp. nov., isolated from pig feces.</title>
        <authorList>
            <person name="Chang Y.-H."/>
        </authorList>
    </citation>
    <scope>NUCLEOTIDE SEQUENCE [LARGE SCALE GENOMIC DNA]</scope>
    <source>
        <strain evidence="7 8">YH-ols2223</strain>
    </source>
</reference>
<keyword evidence="2 6" id="KW-0862">Zinc</keyword>
<name>A0ABU7R930_9ACTN</name>
<sequence length="330" mass="34471">MAEKDNGVAGAGVGTGTGAVAGTGAATGAELIDFRDARVRGGDHIVRGTAADGLVRAFAVTARDTVQTACDNHHASPLVTAALGRLMMGGLMMGAMSKDEDELITLVMSGDGPIGGLTVTANNKGQVKGYANHPNVWLDLKGDNHLDVGGGIGAGTLTVVRDLPGVEPYSSTVPLATGEVGDDLTYYFAVSDQIPTAVGVGVLVDVDLSVRQAGGFVVQLMPGYDDALIDQLSANLKGVESVTEMQERGMSPTDVLGYLLRGMGYEELDAMPAEFRCGCDKDRASRIVLALGRDELESMVEKGEPALVHCHFCGREYRFEPDELKALLDG</sequence>
<evidence type="ECO:0000256" key="3">
    <source>
        <dbReference type="ARBA" id="ARBA00023157"/>
    </source>
</evidence>
<comment type="subcellular location">
    <subcellularLocation>
        <location evidence="6">Cytoplasm</location>
    </subcellularLocation>
</comment>
<dbReference type="Pfam" id="PF01430">
    <property type="entry name" value="HSP33"/>
    <property type="match status" value="1"/>
</dbReference>
<evidence type="ECO:0000313" key="7">
    <source>
        <dbReference type="EMBL" id="MEE6147112.1"/>
    </source>
</evidence>
<dbReference type="HAMAP" id="MF_00117">
    <property type="entry name" value="HslO"/>
    <property type="match status" value="1"/>
</dbReference>
<dbReference type="PIRSF" id="PIRSF005261">
    <property type="entry name" value="Heat_shock_Hsp33"/>
    <property type="match status" value="1"/>
</dbReference>
<comment type="caution">
    <text evidence="7">The sequence shown here is derived from an EMBL/GenBank/DDBJ whole genome shotgun (WGS) entry which is preliminary data.</text>
</comment>
<keyword evidence="1 6" id="KW-0963">Cytoplasm</keyword>
<protein>
    <recommendedName>
        <fullName evidence="6">33 kDa chaperonin</fullName>
    </recommendedName>
    <alternativeName>
        <fullName evidence="6">Heat shock protein 33 homolog</fullName>
        <shortName evidence="6">HSP33</shortName>
    </alternativeName>
</protein>
<comment type="PTM">
    <text evidence="6">Under oxidizing conditions two disulfide bonds are formed involving the reactive cysteines. Under reducing conditions zinc is bound to the reactive cysteines and the protein is inactive.</text>
</comment>
<gene>
    <name evidence="6 7" type="primary">hslO</name>
    <name evidence="7" type="ORF">VXJ25_03745</name>
</gene>
<dbReference type="InterPro" id="IPR016154">
    <property type="entry name" value="Heat_shock_Hsp33_C"/>
</dbReference>
<dbReference type="InterPro" id="IPR016153">
    <property type="entry name" value="Heat_shock_Hsp33_N"/>
</dbReference>